<dbReference type="PROSITE" id="PS51372">
    <property type="entry name" value="PRD_2"/>
    <property type="match status" value="2"/>
</dbReference>
<organism evidence="3 4">
    <name type="scientific">Streptococcus merionis</name>
    <dbReference type="NCBI Taxonomy" id="400065"/>
    <lineage>
        <taxon>Bacteria</taxon>
        <taxon>Bacillati</taxon>
        <taxon>Bacillota</taxon>
        <taxon>Bacilli</taxon>
        <taxon>Lactobacillales</taxon>
        <taxon>Streptococcaceae</taxon>
        <taxon>Streptococcus</taxon>
    </lineage>
</organism>
<evidence type="ECO:0000259" key="2">
    <source>
        <dbReference type="PROSITE" id="PS51372"/>
    </source>
</evidence>
<name>A0A239SVD5_9STRE</name>
<dbReference type="PANTHER" id="PTHR30185">
    <property type="entry name" value="CRYPTIC BETA-GLUCOSIDE BGL OPERON ANTITERMINATOR"/>
    <property type="match status" value="1"/>
</dbReference>
<proteinExistence type="predicted"/>
<dbReference type="Gene3D" id="1.10.1790.10">
    <property type="entry name" value="PRD domain"/>
    <property type="match status" value="2"/>
</dbReference>
<dbReference type="SMART" id="SM01061">
    <property type="entry name" value="CAT_RBD"/>
    <property type="match status" value="1"/>
</dbReference>
<dbReference type="Proteomes" id="UP000215185">
    <property type="component" value="Chromosome 1"/>
</dbReference>
<dbReference type="SUPFAM" id="SSF63520">
    <property type="entry name" value="PTS-regulatory domain, PRD"/>
    <property type="match status" value="2"/>
</dbReference>
<dbReference type="GO" id="GO:0006355">
    <property type="term" value="P:regulation of DNA-templated transcription"/>
    <property type="evidence" value="ECO:0007669"/>
    <property type="project" value="InterPro"/>
</dbReference>
<dbReference type="KEGG" id="smen:SAMEA4412692_1473"/>
<dbReference type="OrthoDB" id="9813552at2"/>
<dbReference type="Gene3D" id="2.30.24.10">
    <property type="entry name" value="CAT RNA-binding domain"/>
    <property type="match status" value="1"/>
</dbReference>
<dbReference type="SUPFAM" id="SSF50151">
    <property type="entry name" value="SacY-like RNA-binding domain"/>
    <property type="match status" value="1"/>
</dbReference>
<dbReference type="InterPro" id="IPR036634">
    <property type="entry name" value="PRD_sf"/>
</dbReference>
<evidence type="ECO:0000256" key="1">
    <source>
        <dbReference type="ARBA" id="ARBA00022737"/>
    </source>
</evidence>
<keyword evidence="1" id="KW-0677">Repeat</keyword>
<dbReference type="InterPro" id="IPR050661">
    <property type="entry name" value="BglG_antiterminators"/>
</dbReference>
<dbReference type="STRING" id="1123308.GCA_000380085_01775"/>
<dbReference type="GO" id="GO:0003723">
    <property type="term" value="F:RNA binding"/>
    <property type="evidence" value="ECO:0007669"/>
    <property type="project" value="InterPro"/>
</dbReference>
<dbReference type="PANTHER" id="PTHR30185:SF15">
    <property type="entry name" value="CRYPTIC BETA-GLUCOSIDE BGL OPERON ANTITERMINATOR"/>
    <property type="match status" value="1"/>
</dbReference>
<dbReference type="EMBL" id="LT906439">
    <property type="protein sequence ID" value="SNU89407.1"/>
    <property type="molecule type" value="Genomic_DNA"/>
</dbReference>
<protein>
    <submittedName>
        <fullName evidence="3">Transcription anti-terminator, BglG family</fullName>
    </submittedName>
</protein>
<gene>
    <name evidence="3" type="primary">licT_3</name>
    <name evidence="3" type="ORF">SAMEA4412692_01473</name>
</gene>
<sequence length="276" mass="31897">MIIKKVLNSSVVLVDDEGIEKIALGKGIGFGKKQGETVLISSIDKLFQSVNTPQAQHLLGLLNEVPSIYFDLAQDIIEQAKQVLNTPLQDSLWIGLTDHIYFAVERFEKGFVFDNKVFWEIKSYYGKEYQIGYYAIKLLNKTFNISLPEAEAANIAFHFINAQQSSDKSDASRIAKLIGDLETLVRYSLNVHFKNDEISYQRFITHIRFFAERFFADKMLQDGNQALFDQICRTMPEGMRQATKIQTYLEEHYNKTITIDELTYLAIHFERLTRKR</sequence>
<dbReference type="Pfam" id="PF03123">
    <property type="entry name" value="CAT_RBD"/>
    <property type="match status" value="1"/>
</dbReference>
<feature type="domain" description="PRD" evidence="2">
    <location>
        <begin position="170"/>
        <end position="276"/>
    </location>
</feature>
<dbReference type="Pfam" id="PF00874">
    <property type="entry name" value="PRD"/>
    <property type="match status" value="2"/>
</dbReference>
<dbReference type="InterPro" id="IPR011608">
    <property type="entry name" value="PRD"/>
</dbReference>
<dbReference type="InterPro" id="IPR036650">
    <property type="entry name" value="CAT_RNA-bd_dom_sf"/>
</dbReference>
<dbReference type="eggNOG" id="COG3711">
    <property type="taxonomic scope" value="Bacteria"/>
</dbReference>
<dbReference type="RefSeq" id="WP_018374316.1">
    <property type="nucleotide sequence ID" value="NZ_LT906439.1"/>
</dbReference>
<evidence type="ECO:0000313" key="4">
    <source>
        <dbReference type="Proteomes" id="UP000215185"/>
    </source>
</evidence>
<keyword evidence="4" id="KW-1185">Reference proteome</keyword>
<dbReference type="AlphaFoldDB" id="A0A239SVD5"/>
<accession>A0A239SVD5</accession>
<reference evidence="3 4" key="1">
    <citation type="submission" date="2017-06" db="EMBL/GenBank/DDBJ databases">
        <authorList>
            <consortium name="Pathogen Informatics"/>
        </authorList>
    </citation>
    <scope>NUCLEOTIDE SEQUENCE [LARGE SCALE GENOMIC DNA]</scope>
    <source>
        <strain evidence="3 4">NCTC13788</strain>
    </source>
</reference>
<evidence type="ECO:0000313" key="3">
    <source>
        <dbReference type="EMBL" id="SNU89407.1"/>
    </source>
</evidence>
<feature type="domain" description="PRD" evidence="2">
    <location>
        <begin position="64"/>
        <end position="169"/>
    </location>
</feature>
<dbReference type="InterPro" id="IPR004341">
    <property type="entry name" value="CAT_RNA-bd_dom"/>
</dbReference>